<keyword evidence="1" id="KW-0808">Transferase</keyword>
<proteinExistence type="predicted"/>
<evidence type="ECO:0000256" key="1">
    <source>
        <dbReference type="ARBA" id="ARBA00022679"/>
    </source>
</evidence>
<dbReference type="PANTHER" id="PTHR43877">
    <property type="entry name" value="AMINOALKYLPHOSPHONATE N-ACETYLTRANSFERASE-RELATED-RELATED"/>
    <property type="match status" value="1"/>
</dbReference>
<protein>
    <recommendedName>
        <fullName evidence="3">N-acetyltransferase domain-containing protein</fullName>
    </recommendedName>
</protein>
<dbReference type="InterPro" id="IPR050832">
    <property type="entry name" value="Bact_Acetyltransf"/>
</dbReference>
<dbReference type="Gene3D" id="3.40.630.30">
    <property type="match status" value="1"/>
</dbReference>
<dbReference type="EMBL" id="CADCWK010000248">
    <property type="protein sequence ID" value="CAA9567615.1"/>
    <property type="molecule type" value="Genomic_DNA"/>
</dbReference>
<dbReference type="SUPFAM" id="SSF55729">
    <property type="entry name" value="Acyl-CoA N-acyltransferases (Nat)"/>
    <property type="match status" value="1"/>
</dbReference>
<dbReference type="InterPro" id="IPR000182">
    <property type="entry name" value="GNAT_dom"/>
</dbReference>
<gene>
    <name evidence="4" type="ORF">AVDCRST_MAG33-2206</name>
</gene>
<keyword evidence="2" id="KW-0012">Acyltransferase</keyword>
<dbReference type="PANTHER" id="PTHR43877:SF2">
    <property type="entry name" value="AMINOALKYLPHOSPHONATE N-ACETYLTRANSFERASE-RELATED"/>
    <property type="match status" value="1"/>
</dbReference>
<organism evidence="4">
    <name type="scientific">uncultured Thermomicrobiales bacterium</name>
    <dbReference type="NCBI Taxonomy" id="1645740"/>
    <lineage>
        <taxon>Bacteria</taxon>
        <taxon>Pseudomonadati</taxon>
        <taxon>Thermomicrobiota</taxon>
        <taxon>Thermomicrobia</taxon>
        <taxon>Thermomicrobiales</taxon>
        <taxon>environmental samples</taxon>
    </lineage>
</organism>
<dbReference type="InterPro" id="IPR016181">
    <property type="entry name" value="Acyl_CoA_acyltransferase"/>
</dbReference>
<sequence>MTADGTAVRPATPGEVDAAVAVWRAANEARTGGPPDPPEVEAMVRGWIAAPDAMLFVAERGGRIIGMTLAVAGREVNGTSPAAPNGRIIAGLCHVSLVFVAPDVWGQGIGSRLLDAVLDEASQQGYLRAQLWTHETNVRARRLYVSRQFALTGDRAVNPAGETIMRFERPLERAHPGSRR</sequence>
<reference evidence="4" key="1">
    <citation type="submission" date="2020-02" db="EMBL/GenBank/DDBJ databases">
        <authorList>
            <person name="Meier V. D."/>
        </authorList>
    </citation>
    <scope>NUCLEOTIDE SEQUENCE</scope>
    <source>
        <strain evidence="4">AVDCRST_MAG33</strain>
    </source>
</reference>
<dbReference type="Pfam" id="PF00583">
    <property type="entry name" value="Acetyltransf_1"/>
    <property type="match status" value="1"/>
</dbReference>
<evidence type="ECO:0000313" key="4">
    <source>
        <dbReference type="EMBL" id="CAA9567615.1"/>
    </source>
</evidence>
<dbReference type="AlphaFoldDB" id="A0A6J4V6A9"/>
<dbReference type="GO" id="GO:0016747">
    <property type="term" value="F:acyltransferase activity, transferring groups other than amino-acyl groups"/>
    <property type="evidence" value="ECO:0007669"/>
    <property type="project" value="InterPro"/>
</dbReference>
<accession>A0A6J4V6A9</accession>
<name>A0A6J4V6A9_9BACT</name>
<feature type="domain" description="N-acetyltransferase" evidence="3">
    <location>
        <begin position="6"/>
        <end position="170"/>
    </location>
</feature>
<evidence type="ECO:0000259" key="3">
    <source>
        <dbReference type="PROSITE" id="PS51186"/>
    </source>
</evidence>
<dbReference type="PROSITE" id="PS51186">
    <property type="entry name" value="GNAT"/>
    <property type="match status" value="1"/>
</dbReference>
<dbReference type="CDD" id="cd04301">
    <property type="entry name" value="NAT_SF"/>
    <property type="match status" value="1"/>
</dbReference>
<evidence type="ECO:0000256" key="2">
    <source>
        <dbReference type="ARBA" id="ARBA00023315"/>
    </source>
</evidence>